<keyword evidence="2" id="KW-0812">Transmembrane</keyword>
<accession>A0ABZ0KYY2</accession>
<dbReference type="InterPro" id="IPR036779">
    <property type="entry name" value="LysM_dom_sf"/>
</dbReference>
<dbReference type="PROSITE" id="PS51782">
    <property type="entry name" value="LYSM"/>
    <property type="match status" value="1"/>
</dbReference>
<dbReference type="InterPro" id="IPR018392">
    <property type="entry name" value="LysM"/>
</dbReference>
<dbReference type="SUPFAM" id="SSF54106">
    <property type="entry name" value="LysM domain"/>
    <property type="match status" value="1"/>
</dbReference>
<evidence type="ECO:0000256" key="1">
    <source>
        <dbReference type="SAM" id="MobiDB-lite"/>
    </source>
</evidence>
<keyword evidence="2" id="KW-0472">Membrane</keyword>
<sequence length="235" mass="25798">MTKSDYNSEFEDNRKEIDLDDDTKEDLPSRVKLRQNKNGTPKRKKKESRKGLTLINIILVLFTLIPIGIFVYVLSDLYNPKEDSNVKIDSSDVTYELGSSQSPNSSDDVTADSNGSKEDDDSKAEEDAEKDVPDSSATPEQKPVAKPKPDPKPEPKPDPKPDAKPESKPDPKPETKPDSKPEVKPAGKSHTVQPNETLYRISVNYYGSGSGVEKIKAANGLSSNSISVGQMLIIP</sequence>
<evidence type="ECO:0000259" key="3">
    <source>
        <dbReference type="PROSITE" id="PS51782"/>
    </source>
</evidence>
<reference evidence="4 5" key="1">
    <citation type="submission" date="2023-01" db="EMBL/GenBank/DDBJ databases">
        <title>Sporosarcina sp. nov., isolated from Korean tranditional fermented seafood 'Jeotgal'.</title>
        <authorList>
            <person name="Yang A.-I."/>
        </authorList>
    </citation>
    <scope>NUCLEOTIDE SEQUENCE [LARGE SCALE GENOMIC DNA]</scope>
    <source>
        <strain evidence="4 5">B2O-1</strain>
    </source>
</reference>
<keyword evidence="5" id="KW-1185">Reference proteome</keyword>
<evidence type="ECO:0000256" key="2">
    <source>
        <dbReference type="SAM" id="Phobius"/>
    </source>
</evidence>
<feature type="region of interest" description="Disordered" evidence="1">
    <location>
        <begin position="1"/>
        <end position="47"/>
    </location>
</feature>
<feature type="compositionally biased region" description="Acidic residues" evidence="1">
    <location>
        <begin position="118"/>
        <end position="129"/>
    </location>
</feature>
<dbReference type="Pfam" id="PF01476">
    <property type="entry name" value="LysM"/>
    <property type="match status" value="1"/>
</dbReference>
<dbReference type="EMBL" id="CP116341">
    <property type="protein sequence ID" value="WOV85403.1"/>
    <property type="molecule type" value="Genomic_DNA"/>
</dbReference>
<evidence type="ECO:0000313" key="5">
    <source>
        <dbReference type="Proteomes" id="UP001303532"/>
    </source>
</evidence>
<keyword evidence="2" id="KW-1133">Transmembrane helix</keyword>
<dbReference type="CDD" id="cd00118">
    <property type="entry name" value="LysM"/>
    <property type="match status" value="1"/>
</dbReference>
<gene>
    <name evidence="4" type="ORF">PGH26_05560</name>
</gene>
<protein>
    <submittedName>
        <fullName evidence="4">LysM peptidoglycan-binding domain-containing protein</fullName>
    </submittedName>
</protein>
<feature type="transmembrane region" description="Helical" evidence="2">
    <location>
        <begin position="52"/>
        <end position="74"/>
    </location>
</feature>
<organism evidence="4 5">
    <name type="scientific">Sporosarcina jeotgali</name>
    <dbReference type="NCBI Taxonomy" id="3020056"/>
    <lineage>
        <taxon>Bacteria</taxon>
        <taxon>Bacillati</taxon>
        <taxon>Bacillota</taxon>
        <taxon>Bacilli</taxon>
        <taxon>Bacillales</taxon>
        <taxon>Caryophanaceae</taxon>
        <taxon>Sporosarcina</taxon>
    </lineage>
</organism>
<evidence type="ECO:0000313" key="4">
    <source>
        <dbReference type="EMBL" id="WOV85403.1"/>
    </source>
</evidence>
<proteinExistence type="predicted"/>
<dbReference type="RefSeq" id="WP_323693014.1">
    <property type="nucleotide sequence ID" value="NZ_CP116341.1"/>
</dbReference>
<dbReference type="Proteomes" id="UP001303532">
    <property type="component" value="Chromosome"/>
</dbReference>
<feature type="region of interest" description="Disordered" evidence="1">
    <location>
        <begin position="95"/>
        <end position="196"/>
    </location>
</feature>
<name>A0ABZ0KYY2_9BACL</name>
<feature type="compositionally biased region" description="Polar residues" evidence="1">
    <location>
        <begin position="95"/>
        <end position="114"/>
    </location>
</feature>
<dbReference type="SMART" id="SM00257">
    <property type="entry name" value="LysM"/>
    <property type="match status" value="1"/>
</dbReference>
<feature type="compositionally biased region" description="Basic and acidic residues" evidence="1">
    <location>
        <begin position="147"/>
        <end position="185"/>
    </location>
</feature>
<feature type="domain" description="LysM" evidence="3">
    <location>
        <begin position="188"/>
        <end position="234"/>
    </location>
</feature>
<dbReference type="Gene3D" id="3.10.350.10">
    <property type="entry name" value="LysM domain"/>
    <property type="match status" value="1"/>
</dbReference>
<feature type="compositionally biased region" description="Basic residues" evidence="1">
    <location>
        <begin position="31"/>
        <end position="47"/>
    </location>
</feature>